<dbReference type="Pfam" id="PF03719">
    <property type="entry name" value="Ribosomal_S5_C"/>
    <property type="match status" value="1"/>
</dbReference>
<keyword evidence="3 8" id="KW-0689">Ribosomal protein</keyword>
<name>A0A0R3W991_TAEAS</name>
<dbReference type="FunFam" id="3.30.160.20:FF:000022">
    <property type="entry name" value="28S ribosomal protein S5, mitochondrial"/>
    <property type="match status" value="1"/>
</dbReference>
<dbReference type="Gene3D" id="3.30.160.20">
    <property type="match status" value="1"/>
</dbReference>
<dbReference type="InterPro" id="IPR014721">
    <property type="entry name" value="Ribsml_uS5_D2-typ_fold_subgr"/>
</dbReference>
<reference evidence="13" key="1">
    <citation type="submission" date="2017-02" db="UniProtKB">
        <authorList>
            <consortium name="WormBaseParasite"/>
        </authorList>
    </citation>
    <scope>IDENTIFICATION</scope>
</reference>
<dbReference type="Proteomes" id="UP000282613">
    <property type="component" value="Unassembled WGS sequence"/>
</dbReference>
<dbReference type="InterPro" id="IPR000851">
    <property type="entry name" value="Ribosomal_uS5"/>
</dbReference>
<evidence type="ECO:0000256" key="3">
    <source>
        <dbReference type="ARBA" id="ARBA00022980"/>
    </source>
</evidence>
<dbReference type="GO" id="GO:0003735">
    <property type="term" value="F:structural constituent of ribosome"/>
    <property type="evidence" value="ECO:0007669"/>
    <property type="project" value="UniProtKB-UniRule"/>
</dbReference>
<dbReference type="AlphaFoldDB" id="A0A0R3W991"/>
<dbReference type="InterPro" id="IPR005324">
    <property type="entry name" value="Ribosomal_uS5_C"/>
</dbReference>
<evidence type="ECO:0000256" key="6">
    <source>
        <dbReference type="ARBA" id="ARBA00039335"/>
    </source>
</evidence>
<evidence type="ECO:0000256" key="1">
    <source>
        <dbReference type="ARBA" id="ARBA00004173"/>
    </source>
</evidence>
<evidence type="ECO:0000256" key="4">
    <source>
        <dbReference type="ARBA" id="ARBA00023128"/>
    </source>
</evidence>
<dbReference type="WBParaSite" id="TASK_0000699901-mRNA-1">
    <property type="protein sequence ID" value="TASK_0000699901-mRNA-1"/>
    <property type="gene ID" value="TASK_0000699901"/>
</dbReference>
<dbReference type="Gene3D" id="3.30.230.10">
    <property type="match status" value="1"/>
</dbReference>
<evidence type="ECO:0000313" key="13">
    <source>
        <dbReference type="WBParaSite" id="TASK_0000699901-mRNA-1"/>
    </source>
</evidence>
<evidence type="ECO:0000256" key="5">
    <source>
        <dbReference type="ARBA" id="ARBA00023274"/>
    </source>
</evidence>
<dbReference type="GO" id="GO:0003723">
    <property type="term" value="F:RNA binding"/>
    <property type="evidence" value="ECO:0007669"/>
    <property type="project" value="InterPro"/>
</dbReference>
<dbReference type="GO" id="GO:0006412">
    <property type="term" value="P:translation"/>
    <property type="evidence" value="ECO:0007669"/>
    <property type="project" value="InterPro"/>
</dbReference>
<keyword evidence="4" id="KW-0496">Mitochondrion</keyword>
<organism evidence="13">
    <name type="scientific">Taenia asiatica</name>
    <name type="common">Asian tapeworm</name>
    <dbReference type="NCBI Taxonomy" id="60517"/>
    <lineage>
        <taxon>Eukaryota</taxon>
        <taxon>Metazoa</taxon>
        <taxon>Spiralia</taxon>
        <taxon>Lophotrochozoa</taxon>
        <taxon>Platyhelminthes</taxon>
        <taxon>Cestoda</taxon>
        <taxon>Eucestoda</taxon>
        <taxon>Cyclophyllidea</taxon>
        <taxon>Taeniidae</taxon>
        <taxon>Taenia</taxon>
    </lineage>
</organism>
<dbReference type="Pfam" id="PF21251">
    <property type="entry name" value="Ribosomal_uS5m_N"/>
    <property type="match status" value="1"/>
</dbReference>
<protein>
    <recommendedName>
        <fullName evidence="6">Small ribosomal subunit protein uS5m</fullName>
    </recommendedName>
    <alternativeName>
        <fullName evidence="7">28S ribosomal protein S5, mitochondrial</fullName>
    </alternativeName>
</protein>
<dbReference type="InterPro" id="IPR013810">
    <property type="entry name" value="Ribosomal_uS5_N"/>
</dbReference>
<dbReference type="PANTHER" id="PTHR48277">
    <property type="entry name" value="MITOCHONDRIAL RIBOSOMAL PROTEIN S5"/>
    <property type="match status" value="1"/>
</dbReference>
<keyword evidence="5 8" id="KW-0687">Ribonucleoprotein</keyword>
<feature type="domain" description="S5 DRBM" evidence="10">
    <location>
        <begin position="186"/>
        <end position="250"/>
    </location>
</feature>
<dbReference type="STRING" id="60517.A0A0R3W991"/>
<dbReference type="GO" id="GO:0005743">
    <property type="term" value="C:mitochondrial inner membrane"/>
    <property type="evidence" value="ECO:0007669"/>
    <property type="project" value="UniProtKB-ARBA"/>
</dbReference>
<evidence type="ECO:0000313" key="11">
    <source>
        <dbReference type="EMBL" id="VDK37697.1"/>
    </source>
</evidence>
<reference evidence="11 12" key="2">
    <citation type="submission" date="2018-11" db="EMBL/GenBank/DDBJ databases">
        <authorList>
            <consortium name="Pathogen Informatics"/>
        </authorList>
    </citation>
    <scope>NUCLEOTIDE SEQUENCE [LARGE SCALE GENOMIC DNA]</scope>
</reference>
<accession>A0A0R3W991</accession>
<evidence type="ECO:0000256" key="7">
    <source>
        <dbReference type="ARBA" id="ARBA00041606"/>
    </source>
</evidence>
<dbReference type="Pfam" id="PF00333">
    <property type="entry name" value="Ribosomal_S5"/>
    <property type="match status" value="1"/>
</dbReference>
<comment type="similarity">
    <text evidence="2 9">Belongs to the universal ribosomal protein uS5 family.</text>
</comment>
<dbReference type="FunFam" id="3.30.230.10:FF:000002">
    <property type="entry name" value="30S ribosomal protein S5"/>
    <property type="match status" value="1"/>
</dbReference>
<dbReference type="PROSITE" id="PS50881">
    <property type="entry name" value="S5_DSRBD"/>
    <property type="match status" value="1"/>
</dbReference>
<evidence type="ECO:0000256" key="2">
    <source>
        <dbReference type="ARBA" id="ARBA00008945"/>
    </source>
</evidence>
<dbReference type="InterPro" id="IPR048584">
    <property type="entry name" value="Ribosomal_uS5m_N"/>
</dbReference>
<dbReference type="SUPFAM" id="SSF54211">
    <property type="entry name" value="Ribosomal protein S5 domain 2-like"/>
    <property type="match status" value="1"/>
</dbReference>
<gene>
    <name evidence="11" type="ORF">TASK_LOCUS7000</name>
</gene>
<evidence type="ECO:0000259" key="10">
    <source>
        <dbReference type="PROSITE" id="PS50881"/>
    </source>
</evidence>
<evidence type="ECO:0000256" key="8">
    <source>
        <dbReference type="PROSITE-ProRule" id="PRU00268"/>
    </source>
</evidence>
<proteinExistence type="inferred from homology"/>
<sequence>MLRFLPSLCRKGFLNCLRHEISFCRTLVPLTRSVLLPSPFITPSTPGCPSDRPNFSVIPVRNSTIFTSLPGDVIWEGVTGPKGSTKKRARGKRRVTRPKIDLNRGQRLGGNREGYLWPGLNAPLYRQSTLQKGDVNQDYLNKLEELRNKSAVKKKRVKLPPLLRGWTGASMGGQSLGPLDSGSPGFDTRVLELKAVSTMTATVGRYRRFSALVVAGNGRGVCGVGKARSVTLRGALKRAKNRAYLNLISFNLKENRTLWHLGHVREWHTTIFATPKPEGYGLVCHRAIKTLCGLIGIKDMHAKVEGNTKNYLSIVRGFVRLLNEQESYEEVSNRLGMHVVEFSKDFDSVPRILASPRAGVTQDCVSYTGLKTDPLLRARPPPSPPKVGNRYRIDLPSLHAFWETQEREHGVRSPLLITNPHYRSPKPKPDPEFDPIDHLVDEEDEAEEEVQRLLERGERDLDAIITLRGLVPNIKKNPLPTYLSSAGVLKRAAERHRYRNQEAARRERLACAKLDDQ</sequence>
<evidence type="ECO:0000256" key="9">
    <source>
        <dbReference type="RuleBase" id="RU003823"/>
    </source>
</evidence>
<dbReference type="InterPro" id="IPR020568">
    <property type="entry name" value="Ribosomal_Su5_D2-typ_SF"/>
</dbReference>
<dbReference type="OrthoDB" id="309483at2759"/>
<evidence type="ECO:0000313" key="12">
    <source>
        <dbReference type="Proteomes" id="UP000282613"/>
    </source>
</evidence>
<comment type="subcellular location">
    <subcellularLocation>
        <location evidence="1">Mitochondrion</location>
    </subcellularLocation>
</comment>
<dbReference type="PANTHER" id="PTHR48277:SF1">
    <property type="entry name" value="MITOCHONDRIAL RIBOSOMAL PROTEIN S5"/>
    <property type="match status" value="1"/>
</dbReference>
<dbReference type="EMBL" id="UYRS01018561">
    <property type="protein sequence ID" value="VDK37697.1"/>
    <property type="molecule type" value="Genomic_DNA"/>
</dbReference>
<keyword evidence="12" id="KW-1185">Reference proteome</keyword>
<dbReference type="SUPFAM" id="SSF54768">
    <property type="entry name" value="dsRNA-binding domain-like"/>
    <property type="match status" value="1"/>
</dbReference>
<dbReference type="GO" id="GO:0005763">
    <property type="term" value="C:mitochondrial small ribosomal subunit"/>
    <property type="evidence" value="ECO:0007669"/>
    <property type="project" value="UniProtKB-ARBA"/>
</dbReference>